<dbReference type="AlphaFoldDB" id="A0A0N0U931"/>
<accession>A0A0N0U931</accession>
<dbReference type="Proteomes" id="UP000037729">
    <property type="component" value="Unassembled WGS sequence"/>
</dbReference>
<dbReference type="OrthoDB" id="202021at2157"/>
<organism evidence="4 5">
    <name type="scientific">Haloarcula rubripromontorii</name>
    <dbReference type="NCBI Taxonomy" id="1705562"/>
    <lineage>
        <taxon>Archaea</taxon>
        <taxon>Methanobacteriati</taxon>
        <taxon>Methanobacteriota</taxon>
        <taxon>Stenosarchaea group</taxon>
        <taxon>Halobacteria</taxon>
        <taxon>Halobacteriales</taxon>
        <taxon>Haloarculaceae</taxon>
        <taxon>Haloarcula</taxon>
    </lineage>
</organism>
<dbReference type="InterPro" id="IPR007050">
    <property type="entry name" value="HTH_bacterioopsin"/>
</dbReference>
<keyword evidence="5" id="KW-1185">Reference proteome</keyword>
<keyword evidence="2" id="KW-0804">Transcription</keyword>
<dbReference type="PANTHER" id="PTHR34236:SF1">
    <property type="entry name" value="DIMETHYL SULFOXIDE REDUCTASE TRANSCRIPTIONAL ACTIVATOR"/>
    <property type="match status" value="1"/>
</dbReference>
<proteinExistence type="predicted"/>
<comment type="caution">
    <text evidence="4">The sequence shown here is derived from an EMBL/GenBank/DDBJ whole genome shotgun (WGS) entry which is preliminary data.</text>
</comment>
<protein>
    <submittedName>
        <fullName evidence="4">XRE family transcriptional regulator</fullName>
    </submittedName>
</protein>
<sequence length="217" mass="24439">MSITTKIHIQHERLALVPTLQNLGEITIRVITQGNTDPGSTVFPFLVEYHDRERLEEMLDADPTVQSYDLVDWTDQTGIYYIEHTPETKLISSVVTDVNGFLVHTETKGNGWLVRLLLPDREALNTIWEYANENDISLDIIEIYGNTDTGGESSYGLTDEQRTALTTAYENGYFGEPRDISLNEVADEIGLSSTAMSGRLRRGMRNLIAATIIDREK</sequence>
<dbReference type="PATRIC" id="fig|1705562.3.peg.3460"/>
<dbReference type="Pfam" id="PF04967">
    <property type="entry name" value="HTH_10"/>
    <property type="match status" value="1"/>
</dbReference>
<evidence type="ECO:0000256" key="2">
    <source>
        <dbReference type="ARBA" id="ARBA00023163"/>
    </source>
</evidence>
<evidence type="ECO:0000313" key="5">
    <source>
        <dbReference type="Proteomes" id="UP000037729"/>
    </source>
</evidence>
<keyword evidence="1" id="KW-0805">Transcription regulation</keyword>
<name>A0A0N0U931_9EURY</name>
<evidence type="ECO:0000313" key="4">
    <source>
        <dbReference type="EMBL" id="KOX92503.1"/>
    </source>
</evidence>
<gene>
    <name evidence="4" type="ORF">AMS69_14240</name>
</gene>
<dbReference type="STRING" id="1705562.AMS69_14240"/>
<dbReference type="EMBL" id="LIUF01000004">
    <property type="protein sequence ID" value="KOX92503.1"/>
    <property type="molecule type" value="Genomic_DNA"/>
</dbReference>
<dbReference type="PANTHER" id="PTHR34236">
    <property type="entry name" value="DIMETHYL SULFOXIDE REDUCTASE TRANSCRIPTIONAL ACTIVATOR"/>
    <property type="match status" value="1"/>
</dbReference>
<feature type="domain" description="HTH bat-type" evidence="3">
    <location>
        <begin position="157"/>
        <end position="208"/>
    </location>
</feature>
<reference evidence="4 5" key="1">
    <citation type="submission" date="2015-08" db="EMBL/GenBank/DDBJ databases">
        <title>Genomes of Isolates from Cabo Rojo, PR.</title>
        <authorList>
            <person name="Sanchez-Nieves R.L."/>
            <person name="Montalvo-Rodriguez R."/>
        </authorList>
    </citation>
    <scope>NUCLEOTIDE SEQUENCE [LARGE SCALE GENOMIC DNA]</scope>
    <source>
        <strain evidence="4 5">SL3</strain>
    </source>
</reference>
<dbReference type="RefSeq" id="WP_053968713.1">
    <property type="nucleotide sequence ID" value="NZ_LIUF01000004.1"/>
</dbReference>
<evidence type="ECO:0000256" key="1">
    <source>
        <dbReference type="ARBA" id="ARBA00023015"/>
    </source>
</evidence>
<evidence type="ECO:0000259" key="3">
    <source>
        <dbReference type="Pfam" id="PF04967"/>
    </source>
</evidence>